<sequence length="307" mass="35676">MKAMAMHYFIRALNMKKSKNVKEEYTPVRNSMSEDSKDGLLHKERIDAYERPRTFWSRNGRFILIQVALLALYTAAAFFTSARASGRCFRGQPLSHSPASDAVVWEERRFVLGDRIQEKGIYSGKPRPELDKAWHDLLNAENIRLEPEIMHRLGREDIGVRIPGEEGYIGTLNVYHELHCLKRIHQYMYKDIYYPGMSDSDREMNRLHNEHCIDFLRQSAMYHGDVGLITFEWHPKQRIPIANATTHQCVKWDMLDRWTKERSVDMLKPNWLVHPTLGLTYPDGQGDNIGAATEKGDSGRHPVHGHY</sequence>
<reference evidence="1 2" key="1">
    <citation type="journal article" date="2021" name="Nat. Commun.">
        <title>Genetic determinants of endophytism in the Arabidopsis root mycobiome.</title>
        <authorList>
            <person name="Mesny F."/>
            <person name="Miyauchi S."/>
            <person name="Thiergart T."/>
            <person name="Pickel B."/>
            <person name="Atanasova L."/>
            <person name="Karlsson M."/>
            <person name="Huettel B."/>
            <person name="Barry K.W."/>
            <person name="Haridas S."/>
            <person name="Chen C."/>
            <person name="Bauer D."/>
            <person name="Andreopoulos W."/>
            <person name="Pangilinan J."/>
            <person name="LaButti K."/>
            <person name="Riley R."/>
            <person name="Lipzen A."/>
            <person name="Clum A."/>
            <person name="Drula E."/>
            <person name="Henrissat B."/>
            <person name="Kohler A."/>
            <person name="Grigoriev I.V."/>
            <person name="Martin F.M."/>
            <person name="Hacquard S."/>
        </authorList>
    </citation>
    <scope>NUCLEOTIDE SEQUENCE [LARGE SCALE GENOMIC DNA]</scope>
    <source>
        <strain evidence="1 2">MPI-SDFR-AT-0079</strain>
    </source>
</reference>
<comment type="caution">
    <text evidence="1">The sequence shown here is derived from an EMBL/GenBank/DDBJ whole genome shotgun (WGS) entry which is preliminary data.</text>
</comment>
<proteinExistence type="predicted"/>
<accession>A0ACB7NXZ2</accession>
<keyword evidence="2" id="KW-1185">Reference proteome</keyword>
<name>A0ACB7NXZ2_9PEZI</name>
<gene>
    <name evidence="1" type="ORF">F5144DRAFT_539369</name>
</gene>
<dbReference type="EMBL" id="JAGIZQ010000006">
    <property type="protein sequence ID" value="KAH6623314.1"/>
    <property type="molecule type" value="Genomic_DNA"/>
</dbReference>
<dbReference type="Proteomes" id="UP000724584">
    <property type="component" value="Unassembled WGS sequence"/>
</dbReference>
<evidence type="ECO:0000313" key="1">
    <source>
        <dbReference type="EMBL" id="KAH6623314.1"/>
    </source>
</evidence>
<protein>
    <submittedName>
        <fullName evidence="1">Uncharacterized protein</fullName>
    </submittedName>
</protein>
<organism evidence="1 2">
    <name type="scientific">Chaetomium tenue</name>
    <dbReference type="NCBI Taxonomy" id="1854479"/>
    <lineage>
        <taxon>Eukaryota</taxon>
        <taxon>Fungi</taxon>
        <taxon>Dikarya</taxon>
        <taxon>Ascomycota</taxon>
        <taxon>Pezizomycotina</taxon>
        <taxon>Sordariomycetes</taxon>
        <taxon>Sordariomycetidae</taxon>
        <taxon>Sordariales</taxon>
        <taxon>Chaetomiaceae</taxon>
        <taxon>Chaetomium</taxon>
    </lineage>
</organism>
<evidence type="ECO:0000313" key="2">
    <source>
        <dbReference type="Proteomes" id="UP000724584"/>
    </source>
</evidence>